<dbReference type="InterPro" id="IPR010982">
    <property type="entry name" value="Lambda_DNA-bd_dom_sf"/>
</dbReference>
<accession>A0A6L5G1U6</accession>
<dbReference type="InterPro" id="IPR050807">
    <property type="entry name" value="TransReg_Diox_bact_type"/>
</dbReference>
<dbReference type="RefSeq" id="WP_153023316.1">
    <property type="nucleotide sequence ID" value="NZ_WIAO01000001.1"/>
</dbReference>
<feature type="domain" description="HTH cro/C1-type" evidence="3">
    <location>
        <begin position="35"/>
        <end position="89"/>
    </location>
</feature>
<feature type="region of interest" description="Disordered" evidence="2">
    <location>
        <begin position="1"/>
        <end position="55"/>
    </location>
</feature>
<dbReference type="PANTHER" id="PTHR46797:SF1">
    <property type="entry name" value="METHYLPHOSPHONATE SYNTHASE"/>
    <property type="match status" value="1"/>
</dbReference>
<dbReference type="InterPro" id="IPR001387">
    <property type="entry name" value="Cro/C1-type_HTH"/>
</dbReference>
<dbReference type="Proteomes" id="UP000477750">
    <property type="component" value="Unassembled WGS sequence"/>
</dbReference>
<dbReference type="GO" id="GO:0003700">
    <property type="term" value="F:DNA-binding transcription factor activity"/>
    <property type="evidence" value="ECO:0007669"/>
    <property type="project" value="TreeGrafter"/>
</dbReference>
<dbReference type="SMART" id="SM00530">
    <property type="entry name" value="HTH_XRE"/>
    <property type="match status" value="1"/>
</dbReference>
<keyword evidence="5" id="KW-1185">Reference proteome</keyword>
<name>A0A6L5G1U6_9ACTN</name>
<sequence>MAETSPNPVAAPEKTRTSEPRRREPLWRDVLGEQLRSTRRERGETLSETADRAGISPQYLSEMERGVKEPSSEMIAAVAGALDTTLGDLVLQVAERIILERTETPSGPVCQAAYALAA</sequence>
<feature type="compositionally biased region" description="Basic and acidic residues" evidence="2">
    <location>
        <begin position="13"/>
        <end position="51"/>
    </location>
</feature>
<dbReference type="CDD" id="cd00093">
    <property type="entry name" value="HTH_XRE"/>
    <property type="match status" value="1"/>
</dbReference>
<protein>
    <submittedName>
        <fullName evidence="4">Helix-turn-helix domain-containing protein</fullName>
    </submittedName>
</protein>
<dbReference type="GO" id="GO:0005829">
    <property type="term" value="C:cytosol"/>
    <property type="evidence" value="ECO:0007669"/>
    <property type="project" value="TreeGrafter"/>
</dbReference>
<keyword evidence="1" id="KW-0238">DNA-binding</keyword>
<evidence type="ECO:0000313" key="4">
    <source>
        <dbReference type="EMBL" id="MQM24124.1"/>
    </source>
</evidence>
<reference evidence="4 5" key="1">
    <citation type="submission" date="2019-10" db="EMBL/GenBank/DDBJ databases">
        <title>Glycomyces albidus sp. nov., a novel actinomycete isolated from rhizosphere soil of wheat (Triticum aestivum L.).</title>
        <authorList>
            <person name="Qian L."/>
        </authorList>
    </citation>
    <scope>NUCLEOTIDE SEQUENCE [LARGE SCALE GENOMIC DNA]</scope>
    <source>
        <strain evidence="4 5">NEAU-7082</strain>
    </source>
</reference>
<dbReference type="GO" id="GO:0003677">
    <property type="term" value="F:DNA binding"/>
    <property type="evidence" value="ECO:0007669"/>
    <property type="project" value="UniProtKB-KW"/>
</dbReference>
<organism evidence="4 5">
    <name type="scientific">Glycomyces albidus</name>
    <dbReference type="NCBI Taxonomy" id="2656774"/>
    <lineage>
        <taxon>Bacteria</taxon>
        <taxon>Bacillati</taxon>
        <taxon>Actinomycetota</taxon>
        <taxon>Actinomycetes</taxon>
        <taxon>Glycomycetales</taxon>
        <taxon>Glycomycetaceae</taxon>
        <taxon>Glycomyces</taxon>
    </lineage>
</organism>
<evidence type="ECO:0000256" key="1">
    <source>
        <dbReference type="ARBA" id="ARBA00023125"/>
    </source>
</evidence>
<evidence type="ECO:0000313" key="5">
    <source>
        <dbReference type="Proteomes" id="UP000477750"/>
    </source>
</evidence>
<dbReference type="AlphaFoldDB" id="A0A6L5G1U6"/>
<dbReference type="Gene3D" id="1.10.260.40">
    <property type="entry name" value="lambda repressor-like DNA-binding domains"/>
    <property type="match status" value="1"/>
</dbReference>
<dbReference type="PROSITE" id="PS50943">
    <property type="entry name" value="HTH_CROC1"/>
    <property type="match status" value="1"/>
</dbReference>
<dbReference type="PANTHER" id="PTHR46797">
    <property type="entry name" value="HTH-TYPE TRANSCRIPTIONAL REGULATOR"/>
    <property type="match status" value="1"/>
</dbReference>
<evidence type="ECO:0000259" key="3">
    <source>
        <dbReference type="PROSITE" id="PS50943"/>
    </source>
</evidence>
<comment type="caution">
    <text evidence="4">The sequence shown here is derived from an EMBL/GenBank/DDBJ whole genome shotgun (WGS) entry which is preliminary data.</text>
</comment>
<proteinExistence type="predicted"/>
<evidence type="ECO:0000256" key="2">
    <source>
        <dbReference type="SAM" id="MobiDB-lite"/>
    </source>
</evidence>
<dbReference type="Pfam" id="PF01381">
    <property type="entry name" value="HTH_3"/>
    <property type="match status" value="1"/>
</dbReference>
<gene>
    <name evidence="4" type="ORF">GFD30_00815</name>
</gene>
<dbReference type="EMBL" id="WIAO01000001">
    <property type="protein sequence ID" value="MQM24124.1"/>
    <property type="molecule type" value="Genomic_DNA"/>
</dbReference>
<dbReference type="SUPFAM" id="SSF47413">
    <property type="entry name" value="lambda repressor-like DNA-binding domains"/>
    <property type="match status" value="1"/>
</dbReference>